<dbReference type="SUPFAM" id="SSF109604">
    <property type="entry name" value="HD-domain/PDEase-like"/>
    <property type="match status" value="1"/>
</dbReference>
<dbReference type="EMBL" id="WBKB01000002">
    <property type="protein sequence ID" value="KAB1644167.1"/>
    <property type="molecule type" value="Genomic_DNA"/>
</dbReference>
<dbReference type="PANTHER" id="PTHR21174">
    <property type="match status" value="1"/>
</dbReference>
<name>A0A7J5BD81_9MICO</name>
<feature type="domain" description="DUF4031" evidence="1">
    <location>
        <begin position="3"/>
        <end position="77"/>
    </location>
</feature>
<evidence type="ECO:0000313" key="2">
    <source>
        <dbReference type="EMBL" id="KAB1644167.1"/>
    </source>
</evidence>
<dbReference type="PANTHER" id="PTHR21174:SF0">
    <property type="entry name" value="HD PHOSPHOHYDROLASE FAMILY PROTEIN-RELATED"/>
    <property type="match status" value="1"/>
</dbReference>
<gene>
    <name evidence="2" type="ORF">F8O05_05160</name>
</gene>
<sequence>MAILIDPPRWPAHGYRWSHLVSDVSLDELHAFARSLGLPRRSFDLDHYDVAEFNYDRAISAGAVPVSGHALVRALRASGLRVRQVDRGKIKSVRREEFLLREWSRLGERLQLGEDTRWTALGWELLGRWNEPHRSYHDQRHLEDVLLALDQLAIAGEQIQPVTLLAAWFHDAVYAGALGEDERASAELAQSQLVSLGVPVRLIEEVHDCILATTPETPFAEVSRPFAQMLDADLAIFAAGERRYAEYAEAVRVEYAHVSEPDFRRGRAQILRRYLARPRIYRLESANTIWEARARHNLNAEVQKLSAN</sequence>
<evidence type="ECO:0000259" key="1">
    <source>
        <dbReference type="Pfam" id="PF13223"/>
    </source>
</evidence>
<dbReference type="Pfam" id="PF13223">
    <property type="entry name" value="DUF4031"/>
    <property type="match status" value="1"/>
</dbReference>
<keyword evidence="3" id="KW-1185">Reference proteome</keyword>
<proteinExistence type="predicted"/>
<dbReference type="AlphaFoldDB" id="A0A7J5BD81"/>
<comment type="caution">
    <text evidence="2">The sequence shown here is derived from an EMBL/GenBank/DDBJ whole genome shotgun (WGS) entry which is preliminary data.</text>
</comment>
<evidence type="ECO:0000313" key="3">
    <source>
        <dbReference type="Proteomes" id="UP000433493"/>
    </source>
</evidence>
<organism evidence="2 3">
    <name type="scientific">Gulosibacter chungangensis</name>
    <dbReference type="NCBI Taxonomy" id="979746"/>
    <lineage>
        <taxon>Bacteria</taxon>
        <taxon>Bacillati</taxon>
        <taxon>Actinomycetota</taxon>
        <taxon>Actinomycetes</taxon>
        <taxon>Micrococcales</taxon>
        <taxon>Microbacteriaceae</taxon>
        <taxon>Gulosibacter</taxon>
    </lineage>
</organism>
<protein>
    <submittedName>
        <fullName evidence="2">DUF4031 domain-containing protein</fullName>
    </submittedName>
</protein>
<dbReference type="OrthoDB" id="9808993at2"/>
<dbReference type="InterPro" id="IPR025109">
    <property type="entry name" value="DUF4031"/>
</dbReference>
<dbReference type="Proteomes" id="UP000433493">
    <property type="component" value="Unassembled WGS sequence"/>
</dbReference>
<accession>A0A7J5BD81</accession>
<reference evidence="2 3" key="1">
    <citation type="submission" date="2019-09" db="EMBL/GenBank/DDBJ databases">
        <title>Phylogeny of genus Pseudoclavibacter and closely related genus.</title>
        <authorList>
            <person name="Li Y."/>
        </authorList>
    </citation>
    <scope>NUCLEOTIDE SEQUENCE [LARGE SCALE GENOMIC DNA]</scope>
    <source>
        <strain evidence="2 3">KCTC 13959</strain>
    </source>
</reference>
<dbReference type="InterPro" id="IPR009218">
    <property type="entry name" value="HD_phosphohydro"/>
</dbReference>
<dbReference type="Gene3D" id="1.10.3210.10">
    <property type="entry name" value="Hypothetical protein af1432"/>
    <property type="match status" value="1"/>
</dbReference>
<dbReference type="RefSeq" id="WP_158051670.1">
    <property type="nucleotide sequence ID" value="NZ_WBKB01000002.1"/>
</dbReference>